<dbReference type="Pfam" id="PF13480">
    <property type="entry name" value="Acetyltransf_6"/>
    <property type="match status" value="1"/>
</dbReference>
<gene>
    <name evidence="2" type="ORF">X474_22600</name>
</gene>
<dbReference type="Proteomes" id="UP000032233">
    <property type="component" value="Unassembled WGS sequence"/>
</dbReference>
<evidence type="ECO:0000259" key="1">
    <source>
        <dbReference type="Pfam" id="PF13480"/>
    </source>
</evidence>
<feature type="domain" description="BioF2-like acetyltransferase" evidence="1">
    <location>
        <begin position="152"/>
        <end position="287"/>
    </location>
</feature>
<reference evidence="2 3" key="1">
    <citation type="submission" date="2013-11" db="EMBL/GenBank/DDBJ databases">
        <title>Metagenomic analysis of a methanogenic consortium involved in long chain n-alkane degradation.</title>
        <authorList>
            <person name="Davidova I.A."/>
            <person name="Callaghan A.V."/>
            <person name="Wawrik B."/>
            <person name="Pruitt S."/>
            <person name="Marks C."/>
            <person name="Duncan K.E."/>
            <person name="Suflita J.M."/>
        </authorList>
    </citation>
    <scope>NUCLEOTIDE SEQUENCE [LARGE SCALE GENOMIC DNA]</scope>
    <source>
        <strain evidence="2 3">SPR</strain>
    </source>
</reference>
<dbReference type="InParanoid" id="A0A0D2JQD3"/>
<dbReference type="EMBL" id="AZAC01000045">
    <property type="protein sequence ID" value="KIX11705.1"/>
    <property type="molecule type" value="Genomic_DNA"/>
</dbReference>
<dbReference type="STRING" id="1429043.X474_22600"/>
<evidence type="ECO:0000313" key="2">
    <source>
        <dbReference type="EMBL" id="KIX11705.1"/>
    </source>
</evidence>
<dbReference type="OrthoDB" id="5417338at2"/>
<keyword evidence="3" id="KW-1185">Reference proteome</keyword>
<dbReference type="RefSeq" id="WP_044351594.1">
    <property type="nucleotide sequence ID" value="NZ_AZAC01000045.1"/>
</dbReference>
<dbReference type="AlphaFoldDB" id="A0A0D2JQD3"/>
<accession>A0A0D2JQD3</accession>
<dbReference type="InterPro" id="IPR038740">
    <property type="entry name" value="BioF2-like_GNAT_dom"/>
</dbReference>
<name>A0A0D2JQD3_9BACT</name>
<dbReference type="InterPro" id="IPR016181">
    <property type="entry name" value="Acyl_CoA_acyltransferase"/>
</dbReference>
<sequence>MGSVRIVEDYEECRALWKRMMPRQLIFDLWEARACFQANFQNPLCFIVQEEKGKTKGLLPLSWVDEIKSFACFPGETWQGKTWLEQNSIPVQGDCNAFDLLCHIPGPYHLRYLRSGFSLNYSDYSIDEVGYLFRPPEYNYDMENFHSEFSGKSLKQIQRGIERLKSHGLSYRYDRPADVELMLNMNQDRFGEDSYFHDPRFAQSFLDLAHFLNKKGLLKVVTLILGGEVAAVDMGSVYKGVYTVLAGAANPDWCGVAKMINFHHLELACRMRVNEVDFLCGDFNWKKNFHLSPRPLYRLSGGSALHASPLASIHKAA</sequence>
<protein>
    <submittedName>
        <fullName evidence="2">Cellulose biosynthesis protein CelD</fullName>
    </submittedName>
</protein>
<dbReference type="SUPFAM" id="SSF55729">
    <property type="entry name" value="Acyl-CoA N-acyltransferases (Nat)"/>
    <property type="match status" value="1"/>
</dbReference>
<proteinExistence type="predicted"/>
<comment type="caution">
    <text evidence="2">The sequence shown here is derived from an EMBL/GenBank/DDBJ whole genome shotgun (WGS) entry which is preliminary data.</text>
</comment>
<evidence type="ECO:0000313" key="3">
    <source>
        <dbReference type="Proteomes" id="UP000032233"/>
    </source>
</evidence>
<organism evidence="2 3">
    <name type="scientific">Dethiosulfatarculus sandiegensis</name>
    <dbReference type="NCBI Taxonomy" id="1429043"/>
    <lineage>
        <taxon>Bacteria</taxon>
        <taxon>Pseudomonadati</taxon>
        <taxon>Thermodesulfobacteriota</taxon>
        <taxon>Desulfarculia</taxon>
        <taxon>Desulfarculales</taxon>
        <taxon>Desulfarculaceae</taxon>
        <taxon>Dethiosulfatarculus</taxon>
    </lineage>
</organism>